<keyword evidence="3" id="KW-1185">Reference proteome</keyword>
<feature type="transmembrane region" description="Helical" evidence="1">
    <location>
        <begin position="195"/>
        <end position="213"/>
    </location>
</feature>
<keyword evidence="1" id="KW-1133">Transmembrane helix</keyword>
<reference evidence="2 3" key="1">
    <citation type="submission" date="2024-09" db="EMBL/GenBank/DDBJ databases">
        <authorList>
            <person name="Sun Q."/>
            <person name="Mori K."/>
        </authorList>
    </citation>
    <scope>NUCLEOTIDE SEQUENCE [LARGE SCALE GENOMIC DNA]</scope>
    <source>
        <strain evidence="2 3">JCM 3028</strain>
    </source>
</reference>
<feature type="transmembrane region" description="Helical" evidence="1">
    <location>
        <begin position="166"/>
        <end position="188"/>
    </location>
</feature>
<organism evidence="2 3">
    <name type="scientific">Streptosporangium vulgare</name>
    <dbReference type="NCBI Taxonomy" id="46190"/>
    <lineage>
        <taxon>Bacteria</taxon>
        <taxon>Bacillati</taxon>
        <taxon>Actinomycetota</taxon>
        <taxon>Actinomycetes</taxon>
        <taxon>Streptosporangiales</taxon>
        <taxon>Streptosporangiaceae</taxon>
        <taxon>Streptosporangium</taxon>
    </lineage>
</organism>
<dbReference type="EMBL" id="JBHMBS010000022">
    <property type="protein sequence ID" value="MFB9680408.1"/>
    <property type="molecule type" value="Genomic_DNA"/>
</dbReference>
<evidence type="ECO:0000313" key="2">
    <source>
        <dbReference type="EMBL" id="MFB9680408.1"/>
    </source>
</evidence>
<evidence type="ECO:0000256" key="1">
    <source>
        <dbReference type="SAM" id="Phobius"/>
    </source>
</evidence>
<evidence type="ECO:0000313" key="3">
    <source>
        <dbReference type="Proteomes" id="UP001589610"/>
    </source>
</evidence>
<feature type="transmembrane region" description="Helical" evidence="1">
    <location>
        <begin position="219"/>
        <end position="240"/>
    </location>
</feature>
<dbReference type="InterPro" id="IPR045713">
    <property type="entry name" value="DUF6069"/>
</dbReference>
<sequence>MRTLALRGGARVAVVAAEWCDAFGVVTRGRVQLELRDGEPGPVLGRDAGFWLRGTGVRALRNPGRRTARVRIVTPGARTLTCKSPHPYDGYRMMEDDMNSMNDHGGVAGTAPGRISRTHRLRGLAVTGLVATLAAMVATTLAAALAQAVGVDFEIPDGGETIPLPGFAVVTGFFSVVGIVIAAALLRWSARPAERFVWTAVSLTAISLVPPFLSGANTATITALLGLHLIPAVVMVLALARSLRTRTD</sequence>
<proteinExistence type="predicted"/>
<feature type="transmembrane region" description="Helical" evidence="1">
    <location>
        <begin position="124"/>
        <end position="146"/>
    </location>
</feature>
<name>A0ABV5TMR4_9ACTN</name>
<dbReference type="Proteomes" id="UP001589610">
    <property type="component" value="Unassembled WGS sequence"/>
</dbReference>
<accession>A0ABV5TMR4</accession>
<comment type="caution">
    <text evidence="2">The sequence shown here is derived from an EMBL/GenBank/DDBJ whole genome shotgun (WGS) entry which is preliminary data.</text>
</comment>
<dbReference type="RefSeq" id="WP_344745084.1">
    <property type="nucleotide sequence ID" value="NZ_BAAAWW010000059.1"/>
</dbReference>
<keyword evidence="1" id="KW-0472">Membrane</keyword>
<keyword evidence="1" id="KW-0812">Transmembrane</keyword>
<protein>
    <submittedName>
        <fullName evidence="2">DUF6069 family protein</fullName>
    </submittedName>
</protein>
<gene>
    <name evidence="2" type="ORF">ACFFRH_33445</name>
</gene>
<dbReference type="Pfam" id="PF19545">
    <property type="entry name" value="DUF6069"/>
    <property type="match status" value="1"/>
</dbReference>